<dbReference type="EMBL" id="BK015797">
    <property type="protein sequence ID" value="DAE25438.1"/>
    <property type="molecule type" value="Genomic_DNA"/>
</dbReference>
<protein>
    <submittedName>
        <fullName evidence="1">Uncharacterized protein</fullName>
    </submittedName>
</protein>
<proteinExistence type="predicted"/>
<evidence type="ECO:0000313" key="1">
    <source>
        <dbReference type="EMBL" id="DAE25438.1"/>
    </source>
</evidence>
<reference evidence="1" key="1">
    <citation type="journal article" date="2021" name="Proc. Natl. Acad. Sci. U.S.A.">
        <title>A Catalog of Tens of Thousands of Viruses from Human Metagenomes Reveals Hidden Associations with Chronic Diseases.</title>
        <authorList>
            <person name="Tisza M.J."/>
            <person name="Buck C.B."/>
        </authorList>
    </citation>
    <scope>NUCLEOTIDE SEQUENCE</scope>
    <source>
        <strain evidence="1">Ct6d71</strain>
    </source>
</reference>
<sequence length="147" mass="15662">MRKIQILRGTFAKKPNLEDGQMYLAKDTKQVLVGNKAITEGEIELANKSDLTTLTNKVNTQASDIADIQADYMQTTGGNTVTKNSVIVSDTNGKAVALTGASGQYVGFNESGVPTAVALSSIDIKVSETQPTNQKAGDFWYQVTGTV</sequence>
<accession>A0A8S5R1T8</accession>
<organism evidence="1">
    <name type="scientific">Siphoviridae sp. ct6d71</name>
    <dbReference type="NCBI Taxonomy" id="2826298"/>
    <lineage>
        <taxon>Viruses</taxon>
        <taxon>Duplodnaviria</taxon>
        <taxon>Heunggongvirae</taxon>
        <taxon>Uroviricota</taxon>
        <taxon>Caudoviricetes</taxon>
    </lineage>
</organism>
<name>A0A8S5R1T8_9CAUD</name>